<keyword evidence="6" id="KW-0560">Oxidoreductase</keyword>
<reference evidence="14 15" key="1">
    <citation type="submission" date="2015-12" db="EMBL/GenBank/DDBJ databases">
        <title>The genome of Folsomia candida.</title>
        <authorList>
            <person name="Faddeeva A."/>
            <person name="Derks M.F."/>
            <person name="Anvar Y."/>
            <person name="Smit S."/>
            <person name="Van Straalen N."/>
            <person name="Roelofs D."/>
        </authorList>
    </citation>
    <scope>NUCLEOTIDE SEQUENCE [LARGE SCALE GENOMIC DNA]</scope>
    <source>
        <strain evidence="14 15">VU population</strain>
        <tissue evidence="14">Whole body</tissue>
    </source>
</reference>
<dbReference type="GO" id="GO:0003857">
    <property type="term" value="F:(3S)-3-hydroxyacyl-CoA dehydrogenase (NAD+) activity"/>
    <property type="evidence" value="ECO:0007669"/>
    <property type="project" value="UniProtKB-EC"/>
</dbReference>
<protein>
    <recommendedName>
        <fullName evidence="4">3-hydroxyacyl-CoA dehydrogenase</fullName>
        <ecNumber evidence="4">1.1.1.35</ecNumber>
    </recommendedName>
</protein>
<dbReference type="Proteomes" id="UP000198287">
    <property type="component" value="Unassembled WGS sequence"/>
</dbReference>
<evidence type="ECO:0000256" key="4">
    <source>
        <dbReference type="ARBA" id="ARBA00013000"/>
    </source>
</evidence>
<feature type="domain" description="3-hydroxyacyl-CoA dehydrogenase C-terminal" evidence="12">
    <location>
        <begin position="231"/>
        <end position="328"/>
    </location>
</feature>
<evidence type="ECO:0000256" key="6">
    <source>
        <dbReference type="ARBA" id="ARBA00023002"/>
    </source>
</evidence>
<dbReference type="GO" id="GO:0005759">
    <property type="term" value="C:mitochondrial matrix"/>
    <property type="evidence" value="ECO:0007669"/>
    <property type="project" value="UniProtKB-SubCell"/>
</dbReference>
<dbReference type="InterPro" id="IPR006180">
    <property type="entry name" value="3-OHacyl-CoA_DH_CS"/>
</dbReference>
<dbReference type="Pfam" id="PF02737">
    <property type="entry name" value="3HCDH_N"/>
    <property type="match status" value="1"/>
</dbReference>
<evidence type="ECO:0000313" key="15">
    <source>
        <dbReference type="Proteomes" id="UP000198287"/>
    </source>
</evidence>
<dbReference type="EC" id="1.1.1.35" evidence="4"/>
<dbReference type="FunFam" id="3.40.50.720:FF:000009">
    <property type="entry name" value="Fatty oxidation complex, alpha subunit"/>
    <property type="match status" value="1"/>
</dbReference>
<comment type="similarity">
    <text evidence="3">Belongs to the 3-hydroxyacyl-CoA dehydrogenase family.</text>
</comment>
<evidence type="ECO:0000256" key="1">
    <source>
        <dbReference type="ARBA" id="ARBA00004305"/>
    </source>
</evidence>
<name>A0A226F0N4_FOLCA</name>
<keyword evidence="7" id="KW-0520">NAD</keyword>
<feature type="site" description="Important for catalytic activity" evidence="11">
    <location>
        <position position="186"/>
    </location>
</feature>
<dbReference type="InterPro" id="IPR006176">
    <property type="entry name" value="3-OHacyl-CoA_DH_NAD-bd"/>
</dbReference>
<dbReference type="OrthoDB" id="5958943at2759"/>
<comment type="subcellular location">
    <subcellularLocation>
        <location evidence="1">Mitochondrion matrix</location>
    </subcellularLocation>
</comment>
<dbReference type="InterPro" id="IPR006108">
    <property type="entry name" value="3HC_DH_C"/>
</dbReference>
<gene>
    <name evidence="14" type="ORF">Fcan01_02589</name>
</gene>
<proteinExistence type="inferred from homology"/>
<dbReference type="InterPro" id="IPR013328">
    <property type="entry name" value="6PGD_dom2"/>
</dbReference>
<dbReference type="InterPro" id="IPR022694">
    <property type="entry name" value="3-OHacyl-CoA_DH"/>
</dbReference>
<feature type="domain" description="3-hydroxyacyl-CoA dehydrogenase NAD binding" evidence="13">
    <location>
        <begin position="44"/>
        <end position="228"/>
    </location>
</feature>
<dbReference type="PANTHER" id="PTHR43561">
    <property type="match status" value="1"/>
</dbReference>
<dbReference type="SUPFAM" id="SSF51735">
    <property type="entry name" value="NAD(P)-binding Rossmann-fold domains"/>
    <property type="match status" value="1"/>
</dbReference>
<evidence type="ECO:0000259" key="13">
    <source>
        <dbReference type="Pfam" id="PF02737"/>
    </source>
</evidence>
<evidence type="ECO:0000313" key="14">
    <source>
        <dbReference type="EMBL" id="OXA62940.1"/>
    </source>
</evidence>
<evidence type="ECO:0000256" key="11">
    <source>
        <dbReference type="PIRSR" id="PIRSR000105-1"/>
    </source>
</evidence>
<evidence type="ECO:0000256" key="8">
    <source>
        <dbReference type="ARBA" id="ARBA00023098"/>
    </source>
</evidence>
<evidence type="ECO:0000256" key="9">
    <source>
        <dbReference type="ARBA" id="ARBA00023128"/>
    </source>
</evidence>
<dbReference type="InterPro" id="IPR008927">
    <property type="entry name" value="6-PGluconate_DH-like_C_sf"/>
</dbReference>
<keyword evidence="9" id="KW-0496">Mitochondrion</keyword>
<dbReference type="InterPro" id="IPR036291">
    <property type="entry name" value="NAD(P)-bd_dom_sf"/>
</dbReference>
<dbReference type="SUPFAM" id="SSF48179">
    <property type="entry name" value="6-phosphogluconate dehydrogenase C-terminal domain-like"/>
    <property type="match status" value="1"/>
</dbReference>
<comment type="caution">
    <text evidence="14">The sequence shown here is derived from an EMBL/GenBank/DDBJ whole genome shotgun (WGS) entry which is preliminary data.</text>
</comment>
<keyword evidence="15" id="KW-1185">Reference proteome</keyword>
<sequence length="328" mass="36991">MILFSAGNKIQSVINLLPSGKLQQCQRSTSLSVRSFHKAYLERVTVIGGGHMGSGIAQISAAAGNFVTVADVNENALSKSRQRMEQRLVRFSKKLLKDDAEKIHKQVETVLSKIQFTTDIKNAVKQCDLVVEAIPEDIELKHKLFETIDKVAHEATIFVTNTSSIPVHELAQALSSKRKEQFAGTHFFEPVTVKLLEVVRIPETREEVFHKVMEWGRFIGKVPVVCKDSPGFIVNRLNIPYLINAVSMFERGDASYQDIDVAMKLGAGYPYGPFELADYVGLDVIYMILIGWERRFADVERFKCPNTIKEMYKQGRFGKKCGQGFYSY</sequence>
<evidence type="ECO:0000256" key="3">
    <source>
        <dbReference type="ARBA" id="ARBA00009463"/>
    </source>
</evidence>
<accession>A0A226F0N4</accession>
<dbReference type="STRING" id="158441.A0A226F0N4"/>
<dbReference type="PIRSF" id="PIRSF000105">
    <property type="entry name" value="HCDH"/>
    <property type="match status" value="1"/>
</dbReference>
<evidence type="ECO:0000259" key="12">
    <source>
        <dbReference type="Pfam" id="PF00725"/>
    </source>
</evidence>
<dbReference type="Gene3D" id="3.40.50.720">
    <property type="entry name" value="NAD(P)-binding Rossmann-like Domain"/>
    <property type="match status" value="1"/>
</dbReference>
<evidence type="ECO:0000256" key="2">
    <source>
        <dbReference type="ARBA" id="ARBA00005005"/>
    </source>
</evidence>
<dbReference type="InterPro" id="IPR052242">
    <property type="entry name" value="Mito_3-hydroxyacyl-CoA_DH"/>
</dbReference>
<dbReference type="GO" id="GO:0006635">
    <property type="term" value="P:fatty acid beta-oxidation"/>
    <property type="evidence" value="ECO:0007669"/>
    <property type="project" value="TreeGrafter"/>
</dbReference>
<keyword evidence="5" id="KW-0276">Fatty acid metabolism</keyword>
<dbReference type="Pfam" id="PF00725">
    <property type="entry name" value="3HCDH"/>
    <property type="match status" value="1"/>
</dbReference>
<evidence type="ECO:0000256" key="10">
    <source>
        <dbReference type="ARBA" id="ARBA00049556"/>
    </source>
</evidence>
<keyword evidence="8" id="KW-0443">Lipid metabolism</keyword>
<dbReference type="PROSITE" id="PS00067">
    <property type="entry name" value="3HCDH"/>
    <property type="match status" value="1"/>
</dbReference>
<dbReference type="PANTHER" id="PTHR43561:SF3">
    <property type="entry name" value="HYDROXYACYL-COENZYME A DEHYDROGENASE, MITOCHONDRIAL"/>
    <property type="match status" value="1"/>
</dbReference>
<dbReference type="OMA" id="IEACEGH"/>
<organism evidence="14 15">
    <name type="scientific">Folsomia candida</name>
    <name type="common">Springtail</name>
    <dbReference type="NCBI Taxonomy" id="158441"/>
    <lineage>
        <taxon>Eukaryota</taxon>
        <taxon>Metazoa</taxon>
        <taxon>Ecdysozoa</taxon>
        <taxon>Arthropoda</taxon>
        <taxon>Hexapoda</taxon>
        <taxon>Collembola</taxon>
        <taxon>Entomobryomorpha</taxon>
        <taxon>Isotomoidea</taxon>
        <taxon>Isotomidae</taxon>
        <taxon>Proisotominae</taxon>
        <taxon>Folsomia</taxon>
    </lineage>
</organism>
<evidence type="ECO:0000256" key="5">
    <source>
        <dbReference type="ARBA" id="ARBA00022832"/>
    </source>
</evidence>
<dbReference type="EMBL" id="LNIX01000001">
    <property type="protein sequence ID" value="OXA62940.1"/>
    <property type="molecule type" value="Genomic_DNA"/>
</dbReference>
<comment type="pathway">
    <text evidence="2">Lipid metabolism; fatty acid beta-oxidation.</text>
</comment>
<dbReference type="GO" id="GO:0070403">
    <property type="term" value="F:NAD+ binding"/>
    <property type="evidence" value="ECO:0007669"/>
    <property type="project" value="InterPro"/>
</dbReference>
<dbReference type="Gene3D" id="1.10.1040.10">
    <property type="entry name" value="N-(1-d-carboxylethyl)-l-norvaline Dehydrogenase, domain 2"/>
    <property type="match status" value="1"/>
</dbReference>
<evidence type="ECO:0000256" key="7">
    <source>
        <dbReference type="ARBA" id="ARBA00023027"/>
    </source>
</evidence>
<dbReference type="AlphaFoldDB" id="A0A226F0N4"/>
<comment type="catalytic activity">
    <reaction evidence="10">
        <text>a (3S)-3-hydroxyacyl-CoA + NAD(+) = a 3-oxoacyl-CoA + NADH + H(+)</text>
        <dbReference type="Rhea" id="RHEA:22432"/>
        <dbReference type="ChEBI" id="CHEBI:15378"/>
        <dbReference type="ChEBI" id="CHEBI:57318"/>
        <dbReference type="ChEBI" id="CHEBI:57540"/>
        <dbReference type="ChEBI" id="CHEBI:57945"/>
        <dbReference type="ChEBI" id="CHEBI:90726"/>
        <dbReference type="EC" id="1.1.1.35"/>
    </reaction>
</comment>